<dbReference type="OrthoDB" id="8123891at2759"/>
<dbReference type="Proteomes" id="UP000299102">
    <property type="component" value="Unassembled WGS sequence"/>
</dbReference>
<accession>A0A4C1TQL6</accession>
<sequence>MPGQYHRCQLYGHAALNCHAQLRWIKCPVPHWTKECNRIKEAGDEPLCCNCGQKHTYRKLRAQQEKVPLPARDTTRRECSKPTSVSRSAGNASSALGEVISTIMSILQVVRSAEIFDLEAKFRKTKHGVDRLKIILDNQDLIYRSSIRCASHASRSPVLKFQSVPSYAEVPA</sequence>
<dbReference type="AlphaFoldDB" id="A0A4C1TQL6"/>
<evidence type="ECO:0000313" key="1">
    <source>
        <dbReference type="EMBL" id="GBP16275.1"/>
    </source>
</evidence>
<organism evidence="1 2">
    <name type="scientific">Eumeta variegata</name>
    <name type="common">Bagworm moth</name>
    <name type="synonym">Eumeta japonica</name>
    <dbReference type="NCBI Taxonomy" id="151549"/>
    <lineage>
        <taxon>Eukaryota</taxon>
        <taxon>Metazoa</taxon>
        <taxon>Ecdysozoa</taxon>
        <taxon>Arthropoda</taxon>
        <taxon>Hexapoda</taxon>
        <taxon>Insecta</taxon>
        <taxon>Pterygota</taxon>
        <taxon>Neoptera</taxon>
        <taxon>Endopterygota</taxon>
        <taxon>Lepidoptera</taxon>
        <taxon>Glossata</taxon>
        <taxon>Ditrysia</taxon>
        <taxon>Tineoidea</taxon>
        <taxon>Psychidae</taxon>
        <taxon>Oiketicinae</taxon>
        <taxon>Eumeta</taxon>
    </lineage>
</organism>
<evidence type="ECO:0000313" key="2">
    <source>
        <dbReference type="Proteomes" id="UP000299102"/>
    </source>
</evidence>
<protein>
    <recommendedName>
        <fullName evidence="3">Nucleic-acid-binding protein from transposon X-element</fullName>
    </recommendedName>
</protein>
<reference evidence="1 2" key="1">
    <citation type="journal article" date="2019" name="Commun. Biol.">
        <title>The bagworm genome reveals a unique fibroin gene that provides high tensile strength.</title>
        <authorList>
            <person name="Kono N."/>
            <person name="Nakamura H."/>
            <person name="Ohtoshi R."/>
            <person name="Tomita M."/>
            <person name="Numata K."/>
            <person name="Arakawa K."/>
        </authorList>
    </citation>
    <scope>NUCLEOTIDE SEQUENCE [LARGE SCALE GENOMIC DNA]</scope>
</reference>
<dbReference type="EMBL" id="BGZK01000078">
    <property type="protein sequence ID" value="GBP16275.1"/>
    <property type="molecule type" value="Genomic_DNA"/>
</dbReference>
<name>A0A4C1TQL6_EUMVA</name>
<evidence type="ECO:0008006" key="3">
    <source>
        <dbReference type="Google" id="ProtNLM"/>
    </source>
</evidence>
<gene>
    <name evidence="1" type="ORF">EVAR_93642_1</name>
</gene>
<keyword evidence="2" id="KW-1185">Reference proteome</keyword>
<proteinExistence type="predicted"/>
<comment type="caution">
    <text evidence="1">The sequence shown here is derived from an EMBL/GenBank/DDBJ whole genome shotgun (WGS) entry which is preliminary data.</text>
</comment>